<comment type="subcellular location">
    <subcellularLocation>
        <location evidence="1 7">Cell membrane</location>
        <topology evidence="1 7">Multi-pass membrane protein</topology>
    </subcellularLocation>
</comment>
<comment type="similarity">
    <text evidence="7">Belongs to the binding-protein-dependent transport system permease family.</text>
</comment>
<dbReference type="RefSeq" id="WP_109871994.1">
    <property type="nucleotide sequence ID" value="NZ_QGNA01000004.1"/>
</dbReference>
<gene>
    <name evidence="9" type="ORF">DFH01_18720</name>
</gene>
<dbReference type="InterPro" id="IPR035906">
    <property type="entry name" value="MetI-like_sf"/>
</dbReference>
<accession>A0A317FDI8</accession>
<keyword evidence="10" id="KW-1185">Reference proteome</keyword>
<dbReference type="CDD" id="cd06261">
    <property type="entry name" value="TM_PBP2"/>
    <property type="match status" value="1"/>
</dbReference>
<sequence>MRDRTLKYLLILPAALIVLGTTIWPLAVSLVTSFRDWRLTRSLAPGPFIGTEHYVIAFTDDPDFANAAMVTALFVLIDVTITVVSALGLALLLRRAGVLQSLTRAVLILPFAVSPALVGISFRFMFNAEMGVFTWLAGVLVPPLQNFVWLADEWAALLVLVFSDAWRWIPYMTLVVLGGLAALPKEPEEAARIDGATELQVLRDVTIPALLPVLAVVAILKTVFALKMFDQVVTLTGGGPGAATTTLAYLVYSIAFRWYDMGYASAVAWILTAILVFLAIWYMKLILRKPGQT</sequence>
<feature type="domain" description="ABC transmembrane type-1" evidence="8">
    <location>
        <begin position="68"/>
        <end position="280"/>
    </location>
</feature>
<dbReference type="Proteomes" id="UP000245765">
    <property type="component" value="Unassembled WGS sequence"/>
</dbReference>
<keyword evidence="4 7" id="KW-0812">Transmembrane</keyword>
<dbReference type="AlphaFoldDB" id="A0A317FDI8"/>
<proteinExistence type="inferred from homology"/>
<evidence type="ECO:0000256" key="2">
    <source>
        <dbReference type="ARBA" id="ARBA00022448"/>
    </source>
</evidence>
<dbReference type="OrthoDB" id="9801818at2"/>
<evidence type="ECO:0000256" key="3">
    <source>
        <dbReference type="ARBA" id="ARBA00022475"/>
    </source>
</evidence>
<keyword evidence="3" id="KW-1003">Cell membrane</keyword>
<keyword evidence="2 7" id="KW-0813">Transport</keyword>
<evidence type="ECO:0000313" key="10">
    <source>
        <dbReference type="Proteomes" id="UP000245765"/>
    </source>
</evidence>
<feature type="transmembrane region" description="Helical" evidence="7">
    <location>
        <begin position="261"/>
        <end position="283"/>
    </location>
</feature>
<dbReference type="SUPFAM" id="SSF161098">
    <property type="entry name" value="MetI-like"/>
    <property type="match status" value="1"/>
</dbReference>
<feature type="transmembrane region" description="Helical" evidence="7">
    <location>
        <begin position="105"/>
        <end position="126"/>
    </location>
</feature>
<dbReference type="Pfam" id="PF00528">
    <property type="entry name" value="BPD_transp_1"/>
    <property type="match status" value="1"/>
</dbReference>
<dbReference type="EMBL" id="QGNA01000004">
    <property type="protein sequence ID" value="PWS35628.1"/>
    <property type="molecule type" value="Genomic_DNA"/>
</dbReference>
<organism evidence="9 10">
    <name type="scientific">Falsiroseomonas bella</name>
    <dbReference type="NCBI Taxonomy" id="2184016"/>
    <lineage>
        <taxon>Bacteria</taxon>
        <taxon>Pseudomonadati</taxon>
        <taxon>Pseudomonadota</taxon>
        <taxon>Alphaproteobacteria</taxon>
        <taxon>Acetobacterales</taxon>
        <taxon>Roseomonadaceae</taxon>
        <taxon>Falsiroseomonas</taxon>
    </lineage>
</organism>
<name>A0A317FDI8_9PROT</name>
<evidence type="ECO:0000313" key="9">
    <source>
        <dbReference type="EMBL" id="PWS35628.1"/>
    </source>
</evidence>
<feature type="transmembrane region" description="Helical" evidence="7">
    <location>
        <begin position="67"/>
        <end position="93"/>
    </location>
</feature>
<evidence type="ECO:0000256" key="7">
    <source>
        <dbReference type="RuleBase" id="RU363032"/>
    </source>
</evidence>
<reference evidence="10" key="1">
    <citation type="submission" date="2018-05" db="EMBL/GenBank/DDBJ databases">
        <authorList>
            <person name="Du Z."/>
            <person name="Wang X."/>
        </authorList>
    </citation>
    <scope>NUCLEOTIDE SEQUENCE [LARGE SCALE GENOMIC DNA]</scope>
    <source>
        <strain evidence="10">CQN31</strain>
    </source>
</reference>
<comment type="caution">
    <text evidence="9">The sequence shown here is derived from an EMBL/GenBank/DDBJ whole genome shotgun (WGS) entry which is preliminary data.</text>
</comment>
<dbReference type="Gene3D" id="1.10.3720.10">
    <property type="entry name" value="MetI-like"/>
    <property type="match status" value="1"/>
</dbReference>
<protein>
    <submittedName>
        <fullName evidence="9">Sugar ABC transporter permease</fullName>
    </submittedName>
</protein>
<evidence type="ECO:0000256" key="6">
    <source>
        <dbReference type="ARBA" id="ARBA00023136"/>
    </source>
</evidence>
<dbReference type="PROSITE" id="PS50928">
    <property type="entry name" value="ABC_TM1"/>
    <property type="match status" value="1"/>
</dbReference>
<evidence type="ECO:0000256" key="5">
    <source>
        <dbReference type="ARBA" id="ARBA00022989"/>
    </source>
</evidence>
<dbReference type="InterPro" id="IPR051393">
    <property type="entry name" value="ABC_transporter_permease"/>
</dbReference>
<keyword evidence="5 7" id="KW-1133">Transmembrane helix</keyword>
<dbReference type="InterPro" id="IPR000515">
    <property type="entry name" value="MetI-like"/>
</dbReference>
<dbReference type="GO" id="GO:0055085">
    <property type="term" value="P:transmembrane transport"/>
    <property type="evidence" value="ECO:0007669"/>
    <property type="project" value="InterPro"/>
</dbReference>
<feature type="transmembrane region" description="Helical" evidence="7">
    <location>
        <begin position="205"/>
        <end position="226"/>
    </location>
</feature>
<evidence type="ECO:0000256" key="1">
    <source>
        <dbReference type="ARBA" id="ARBA00004651"/>
    </source>
</evidence>
<dbReference type="GO" id="GO:0005886">
    <property type="term" value="C:plasma membrane"/>
    <property type="evidence" value="ECO:0007669"/>
    <property type="project" value="UniProtKB-SubCell"/>
</dbReference>
<dbReference type="PANTHER" id="PTHR30193">
    <property type="entry name" value="ABC TRANSPORTER PERMEASE PROTEIN"/>
    <property type="match status" value="1"/>
</dbReference>
<dbReference type="PANTHER" id="PTHR30193:SF45">
    <property type="entry name" value="ABC TRANSPORTER PERMEASE PROTEIN"/>
    <property type="match status" value="1"/>
</dbReference>
<evidence type="ECO:0000256" key="4">
    <source>
        <dbReference type="ARBA" id="ARBA00022692"/>
    </source>
</evidence>
<feature type="transmembrane region" description="Helical" evidence="7">
    <location>
        <begin position="168"/>
        <end position="185"/>
    </location>
</feature>
<keyword evidence="6 7" id="KW-0472">Membrane</keyword>
<evidence type="ECO:0000259" key="8">
    <source>
        <dbReference type="PROSITE" id="PS50928"/>
    </source>
</evidence>
<feature type="transmembrane region" description="Helical" evidence="7">
    <location>
        <begin position="233"/>
        <end position="255"/>
    </location>
</feature>